<comment type="caution">
    <text evidence="2">The sequence shown here is derived from an EMBL/GenBank/DDBJ whole genome shotgun (WGS) entry which is preliminary data.</text>
</comment>
<proteinExistence type="predicted"/>
<evidence type="ECO:0000313" key="3">
    <source>
        <dbReference type="Proteomes" id="UP001279734"/>
    </source>
</evidence>
<keyword evidence="1" id="KW-1133">Transmembrane helix</keyword>
<protein>
    <submittedName>
        <fullName evidence="2">Uncharacterized protein</fullName>
    </submittedName>
</protein>
<evidence type="ECO:0000256" key="1">
    <source>
        <dbReference type="SAM" id="Phobius"/>
    </source>
</evidence>
<dbReference type="AlphaFoldDB" id="A0AAD3TMY5"/>
<sequence>MLESFFVEVSECYPPAIVSAVDASKMGFDCAGCFIPPGCMKVFGAFPCGRMQADKLLDKLADVVWLDMRNDLESGIFLALLWCFFSCWLCLWAAGWSNRGQISYAGTPAPLSLAPGMFGLLLARYASSHYWDGFAICNSTGLLCLWKWPTRASFRFGLTFPGIFGKDSKAAVFLVECFKVKVALVPIRCHSSRGSRSLLCGVVLSWKLPAVEPMLWRIKKIFLMTCWL</sequence>
<name>A0AAD3TMY5_NEPGR</name>
<feature type="transmembrane region" description="Helical" evidence="1">
    <location>
        <begin position="75"/>
        <end position="95"/>
    </location>
</feature>
<accession>A0AAD3TMY5</accession>
<gene>
    <name evidence="2" type="ORF">Nepgr_033772</name>
</gene>
<evidence type="ECO:0000313" key="2">
    <source>
        <dbReference type="EMBL" id="GMH31928.1"/>
    </source>
</evidence>
<keyword evidence="3" id="KW-1185">Reference proteome</keyword>
<dbReference type="EMBL" id="BSYO01000044">
    <property type="protein sequence ID" value="GMH31928.1"/>
    <property type="molecule type" value="Genomic_DNA"/>
</dbReference>
<keyword evidence="1" id="KW-0812">Transmembrane</keyword>
<organism evidence="2 3">
    <name type="scientific">Nepenthes gracilis</name>
    <name type="common">Slender pitcher plant</name>
    <dbReference type="NCBI Taxonomy" id="150966"/>
    <lineage>
        <taxon>Eukaryota</taxon>
        <taxon>Viridiplantae</taxon>
        <taxon>Streptophyta</taxon>
        <taxon>Embryophyta</taxon>
        <taxon>Tracheophyta</taxon>
        <taxon>Spermatophyta</taxon>
        <taxon>Magnoliopsida</taxon>
        <taxon>eudicotyledons</taxon>
        <taxon>Gunneridae</taxon>
        <taxon>Pentapetalae</taxon>
        <taxon>Caryophyllales</taxon>
        <taxon>Nepenthaceae</taxon>
        <taxon>Nepenthes</taxon>
    </lineage>
</organism>
<reference evidence="2" key="1">
    <citation type="submission" date="2023-05" db="EMBL/GenBank/DDBJ databases">
        <title>Nepenthes gracilis genome sequencing.</title>
        <authorList>
            <person name="Fukushima K."/>
        </authorList>
    </citation>
    <scope>NUCLEOTIDE SEQUENCE</scope>
    <source>
        <strain evidence="2">SING2019-196</strain>
    </source>
</reference>
<keyword evidence="1" id="KW-0472">Membrane</keyword>
<dbReference type="Proteomes" id="UP001279734">
    <property type="component" value="Unassembled WGS sequence"/>
</dbReference>